<evidence type="ECO:0008006" key="3">
    <source>
        <dbReference type="Google" id="ProtNLM"/>
    </source>
</evidence>
<accession>A0ABP7B521</accession>
<organism evidence="1 2">
    <name type="scientific">Microbacterium marinilacus</name>
    <dbReference type="NCBI Taxonomy" id="415209"/>
    <lineage>
        <taxon>Bacteria</taxon>
        <taxon>Bacillati</taxon>
        <taxon>Actinomycetota</taxon>
        <taxon>Actinomycetes</taxon>
        <taxon>Micrococcales</taxon>
        <taxon>Microbacteriaceae</taxon>
        <taxon>Microbacterium</taxon>
    </lineage>
</organism>
<gene>
    <name evidence="1" type="ORF">GCM10022202_06650</name>
</gene>
<dbReference type="PANTHER" id="PTHR10285">
    <property type="entry name" value="URIDINE KINASE"/>
    <property type="match status" value="1"/>
</dbReference>
<sequence>MSDRGAFLDDLASTVPLPERGGASVLVGIDGVDGAGKTVLADDLAAHLARSANVVRISIDGFHRRREERHRRGSRSPEGFWRDSYDYDAFRAEVVAPFRSGTGTYLPASHDLSSDAILTGPRLPVVAGSLVLVDGIFLHRPELRDAWDHSVFLDVPFEESARRMGLRDGLPVDPEASENARYVGGQRMYLAECRPASRATVVVDYSDLTAPRILPRG</sequence>
<keyword evidence="2" id="KW-1185">Reference proteome</keyword>
<comment type="caution">
    <text evidence="1">The sequence shown here is derived from an EMBL/GenBank/DDBJ whole genome shotgun (WGS) entry which is preliminary data.</text>
</comment>
<dbReference type="SUPFAM" id="SSF52540">
    <property type="entry name" value="P-loop containing nucleoside triphosphate hydrolases"/>
    <property type="match status" value="1"/>
</dbReference>
<dbReference type="Gene3D" id="3.40.50.300">
    <property type="entry name" value="P-loop containing nucleotide triphosphate hydrolases"/>
    <property type="match status" value="1"/>
</dbReference>
<evidence type="ECO:0000313" key="2">
    <source>
        <dbReference type="Proteomes" id="UP001410795"/>
    </source>
</evidence>
<dbReference type="EMBL" id="BAAAYV010000004">
    <property type="protein sequence ID" value="GAA3649604.1"/>
    <property type="molecule type" value="Genomic_DNA"/>
</dbReference>
<proteinExistence type="predicted"/>
<dbReference type="InterPro" id="IPR027417">
    <property type="entry name" value="P-loop_NTPase"/>
</dbReference>
<protein>
    <recommendedName>
        <fullName evidence="3">Uridine kinase</fullName>
    </recommendedName>
</protein>
<dbReference type="Proteomes" id="UP001410795">
    <property type="component" value="Unassembled WGS sequence"/>
</dbReference>
<evidence type="ECO:0000313" key="1">
    <source>
        <dbReference type="EMBL" id="GAA3649604.1"/>
    </source>
</evidence>
<name>A0ABP7B521_9MICO</name>
<reference evidence="2" key="1">
    <citation type="journal article" date="2019" name="Int. J. Syst. Evol. Microbiol.">
        <title>The Global Catalogue of Microorganisms (GCM) 10K type strain sequencing project: providing services to taxonomists for standard genome sequencing and annotation.</title>
        <authorList>
            <consortium name="The Broad Institute Genomics Platform"/>
            <consortium name="The Broad Institute Genome Sequencing Center for Infectious Disease"/>
            <person name="Wu L."/>
            <person name="Ma J."/>
        </authorList>
    </citation>
    <scope>NUCLEOTIDE SEQUENCE [LARGE SCALE GENOMIC DNA]</scope>
    <source>
        <strain evidence="2">JCM 16546</strain>
    </source>
</reference>
<dbReference type="RefSeq" id="WP_308123027.1">
    <property type="nucleotide sequence ID" value="NZ_BAAAYV010000004.1"/>
</dbReference>